<sequence>MRSRVRRVGVAFGLAALLTVGGLSGVPGATAQQPAPDVVSLVRVDTPTTADVNRLVATGADVSEHRQPGSIEVFAHGADDLRRLREAGFTYQVVIPDLVAHTQRVLAEDEARARTMAPSPLPSGRNTYRTYADYGTELAGLVAERPDLVRPITLPHKSLLGKTVSGVEIAHDVAASDGRPVFLLVGTHHAREWPTAEVTMEFAIDLVRNEGVDPRITGLLRQARIIVVPVINVDGYDISRSYIHEYKRKNCRVRDGAGATPAQCADPDNAQVGVDLNRNYGVNWGGVGASTNPNSQTYRGAAPFSEPEVRNVVELVSSRQVTSLQSVHNYGSLVLRPPQQSTTPPTVDEPVYAAIGEALGKATGYRSIPSYQLYDTSGSTSEWAYFTTGAFSFEFELGGNNFHIPYQQGVIDQYLGIGSAENADGGVREALLVQYEVAANREHHAVLTGTAPKGARLTVEKSFTQYTAPVLRPDGTTGPRLPFPNVLTSSMTASGAFTWDVNPSLRPDRTGHLIAESWTLRCARPNGKVLQEVRVMVARGERATVDLSECHRKWRRR</sequence>
<dbReference type="AlphaFoldDB" id="A0A1I5QS16"/>
<feature type="signal peptide" evidence="8">
    <location>
        <begin position="1"/>
        <end position="31"/>
    </location>
</feature>
<feature type="domain" description="Peptidase M14" evidence="9">
    <location>
        <begin position="127"/>
        <end position="421"/>
    </location>
</feature>
<organism evidence="10 11">
    <name type="scientific">Amycolatopsis arida</name>
    <dbReference type="NCBI Taxonomy" id="587909"/>
    <lineage>
        <taxon>Bacteria</taxon>
        <taxon>Bacillati</taxon>
        <taxon>Actinomycetota</taxon>
        <taxon>Actinomycetes</taxon>
        <taxon>Pseudonocardiales</taxon>
        <taxon>Pseudonocardiaceae</taxon>
        <taxon>Amycolatopsis</taxon>
    </lineage>
</organism>
<proteinExistence type="inferred from homology"/>
<name>A0A1I5QS16_9PSEU</name>
<dbReference type="SUPFAM" id="SSF53187">
    <property type="entry name" value="Zn-dependent exopeptidases"/>
    <property type="match status" value="1"/>
</dbReference>
<evidence type="ECO:0000256" key="2">
    <source>
        <dbReference type="ARBA" id="ARBA00005988"/>
    </source>
</evidence>
<dbReference type="GO" id="GO:0004181">
    <property type="term" value="F:metallocarboxypeptidase activity"/>
    <property type="evidence" value="ECO:0007669"/>
    <property type="project" value="InterPro"/>
</dbReference>
<dbReference type="GO" id="GO:0008270">
    <property type="term" value="F:zinc ion binding"/>
    <property type="evidence" value="ECO:0007669"/>
    <property type="project" value="InterPro"/>
</dbReference>
<dbReference type="PROSITE" id="PS52035">
    <property type="entry name" value="PEPTIDASE_M14"/>
    <property type="match status" value="1"/>
</dbReference>
<evidence type="ECO:0000256" key="3">
    <source>
        <dbReference type="ARBA" id="ARBA00022670"/>
    </source>
</evidence>
<keyword evidence="8" id="KW-0732">Signal</keyword>
<keyword evidence="3" id="KW-0645">Protease</keyword>
<comment type="similarity">
    <text evidence="2 7">Belongs to the peptidase M14 family.</text>
</comment>
<dbReference type="PANTHER" id="PTHR11705">
    <property type="entry name" value="PROTEASE FAMILY M14 CARBOXYPEPTIDASE A,B"/>
    <property type="match status" value="1"/>
</dbReference>
<dbReference type="Pfam" id="PF00246">
    <property type="entry name" value="Peptidase_M14"/>
    <property type="match status" value="1"/>
</dbReference>
<gene>
    <name evidence="10" type="ORF">SAMN05421810_102732</name>
</gene>
<feature type="active site" description="Proton donor/acceptor" evidence="7">
    <location>
        <position position="396"/>
    </location>
</feature>
<dbReference type="GO" id="GO:0005615">
    <property type="term" value="C:extracellular space"/>
    <property type="evidence" value="ECO:0007669"/>
    <property type="project" value="TreeGrafter"/>
</dbReference>
<keyword evidence="10" id="KW-0121">Carboxypeptidase</keyword>
<dbReference type="Proteomes" id="UP000198727">
    <property type="component" value="Unassembled WGS sequence"/>
</dbReference>
<keyword evidence="4" id="KW-0378">Hydrolase</keyword>
<comment type="cofactor">
    <cofactor evidence="1">
        <name>Zn(2+)</name>
        <dbReference type="ChEBI" id="CHEBI:29105"/>
    </cofactor>
</comment>
<evidence type="ECO:0000256" key="1">
    <source>
        <dbReference type="ARBA" id="ARBA00001947"/>
    </source>
</evidence>
<dbReference type="Gene3D" id="3.40.630.10">
    <property type="entry name" value="Zn peptidases"/>
    <property type="match status" value="1"/>
</dbReference>
<evidence type="ECO:0000256" key="7">
    <source>
        <dbReference type="PROSITE-ProRule" id="PRU01379"/>
    </source>
</evidence>
<dbReference type="PANTHER" id="PTHR11705:SF143">
    <property type="entry name" value="SLL0236 PROTEIN"/>
    <property type="match status" value="1"/>
</dbReference>
<dbReference type="InterPro" id="IPR000834">
    <property type="entry name" value="Peptidase_M14"/>
</dbReference>
<evidence type="ECO:0000256" key="8">
    <source>
        <dbReference type="SAM" id="SignalP"/>
    </source>
</evidence>
<evidence type="ECO:0000313" key="10">
    <source>
        <dbReference type="EMBL" id="SFP48831.1"/>
    </source>
</evidence>
<evidence type="ECO:0000259" key="9">
    <source>
        <dbReference type="PROSITE" id="PS52035"/>
    </source>
</evidence>
<keyword evidence="6" id="KW-0482">Metalloprotease</keyword>
<dbReference type="InterPro" id="IPR033810">
    <property type="entry name" value="Carboxypeptidase_T"/>
</dbReference>
<evidence type="ECO:0000313" key="11">
    <source>
        <dbReference type="Proteomes" id="UP000198727"/>
    </source>
</evidence>
<evidence type="ECO:0000256" key="5">
    <source>
        <dbReference type="ARBA" id="ARBA00022833"/>
    </source>
</evidence>
<evidence type="ECO:0000256" key="6">
    <source>
        <dbReference type="ARBA" id="ARBA00023049"/>
    </source>
</evidence>
<reference evidence="11" key="1">
    <citation type="submission" date="2016-10" db="EMBL/GenBank/DDBJ databases">
        <authorList>
            <person name="Varghese N."/>
            <person name="Submissions S."/>
        </authorList>
    </citation>
    <scope>NUCLEOTIDE SEQUENCE [LARGE SCALE GENOMIC DNA]</scope>
    <source>
        <strain evidence="11">CGMCC 4.5579</strain>
    </source>
</reference>
<dbReference type="SMART" id="SM00631">
    <property type="entry name" value="Zn_pept"/>
    <property type="match status" value="1"/>
</dbReference>
<dbReference type="CDD" id="cd03859">
    <property type="entry name" value="M14_CPT"/>
    <property type="match status" value="1"/>
</dbReference>
<feature type="chain" id="PRO_5011693827" evidence="8">
    <location>
        <begin position="32"/>
        <end position="557"/>
    </location>
</feature>
<protein>
    <submittedName>
        <fullName evidence="10">Zinc carboxypeptidase</fullName>
    </submittedName>
</protein>
<dbReference type="GO" id="GO:0006508">
    <property type="term" value="P:proteolysis"/>
    <property type="evidence" value="ECO:0007669"/>
    <property type="project" value="UniProtKB-KW"/>
</dbReference>
<keyword evidence="5" id="KW-0862">Zinc</keyword>
<dbReference type="OrthoDB" id="5240362at2"/>
<accession>A0A1I5QS16</accession>
<keyword evidence="11" id="KW-1185">Reference proteome</keyword>
<dbReference type="STRING" id="587909.SAMN05421810_102732"/>
<dbReference type="EMBL" id="FOWW01000002">
    <property type="protein sequence ID" value="SFP48831.1"/>
    <property type="molecule type" value="Genomic_DNA"/>
</dbReference>
<evidence type="ECO:0000256" key="4">
    <source>
        <dbReference type="ARBA" id="ARBA00022801"/>
    </source>
</evidence>